<evidence type="ECO:0000313" key="1">
    <source>
        <dbReference type="EMBL" id="MFD1785314.1"/>
    </source>
</evidence>
<organism evidence="1 2">
    <name type="scientific">Phenylobacterium terrae</name>
    <dbReference type="NCBI Taxonomy" id="2665495"/>
    <lineage>
        <taxon>Bacteria</taxon>
        <taxon>Pseudomonadati</taxon>
        <taxon>Pseudomonadota</taxon>
        <taxon>Alphaproteobacteria</taxon>
        <taxon>Caulobacterales</taxon>
        <taxon>Caulobacteraceae</taxon>
        <taxon>Phenylobacterium</taxon>
    </lineage>
</organism>
<evidence type="ECO:0000313" key="2">
    <source>
        <dbReference type="Proteomes" id="UP001597237"/>
    </source>
</evidence>
<proteinExistence type="predicted"/>
<name>A0ABW4N5R1_9CAUL</name>
<dbReference type="RefSeq" id="WP_377282266.1">
    <property type="nucleotide sequence ID" value="NZ_JBHRSI010000005.1"/>
</dbReference>
<reference evidence="2" key="1">
    <citation type="journal article" date="2019" name="Int. J. Syst. Evol. Microbiol.">
        <title>The Global Catalogue of Microorganisms (GCM) 10K type strain sequencing project: providing services to taxonomists for standard genome sequencing and annotation.</title>
        <authorList>
            <consortium name="The Broad Institute Genomics Platform"/>
            <consortium name="The Broad Institute Genome Sequencing Center for Infectious Disease"/>
            <person name="Wu L."/>
            <person name="Ma J."/>
        </authorList>
    </citation>
    <scope>NUCLEOTIDE SEQUENCE [LARGE SCALE GENOMIC DNA]</scope>
    <source>
        <strain evidence="2">DFY28</strain>
    </source>
</reference>
<gene>
    <name evidence="1" type="ORF">ACFSC0_18075</name>
</gene>
<comment type="caution">
    <text evidence="1">The sequence shown here is derived from an EMBL/GenBank/DDBJ whole genome shotgun (WGS) entry which is preliminary data.</text>
</comment>
<dbReference type="Proteomes" id="UP001597237">
    <property type="component" value="Unassembled WGS sequence"/>
</dbReference>
<evidence type="ECO:0008006" key="3">
    <source>
        <dbReference type="Google" id="ProtNLM"/>
    </source>
</evidence>
<sequence>MSHMTFRRPAPPGGCQEISSLLIHLAGEFAPAIAGVWPAPHAAFVTAPAARRQLIALALAGGAAPAAVAELAQGPLARAIKAAIADAPEGLPRALGRMGETCWSAADYGRLLWALRHPRAAKAVRHAELVTPELVRALAALPEPMLAAAARTDLGVAGAELLRECYAAIARNRGEAAAREAAERWGRMSAGKLRQAVFDALAVDAPPPPFLGTPRLRPLASVAAVRDAGRRYRNCLRDDLSYLVDGDVAYYEWLGEPSAVVELCRDPVTGWRFEQARLAHNAPVPPAVGAQILAELEAMGVGLGRSWWQLRQALYQLGTPNLQLEPLDQLSAERFGR</sequence>
<protein>
    <recommendedName>
        <fullName evidence="3">DUF2336 domain-containing protein</fullName>
    </recommendedName>
</protein>
<accession>A0ABW4N5R1</accession>
<keyword evidence="2" id="KW-1185">Reference proteome</keyword>
<dbReference type="EMBL" id="JBHUEY010000006">
    <property type="protein sequence ID" value="MFD1785314.1"/>
    <property type="molecule type" value="Genomic_DNA"/>
</dbReference>